<keyword evidence="3" id="KW-0804">Transcription</keyword>
<organism evidence="5 6">
    <name type="scientific">Sphingomonas olei</name>
    <dbReference type="NCBI Taxonomy" id="1886787"/>
    <lineage>
        <taxon>Bacteria</taxon>
        <taxon>Pseudomonadati</taxon>
        <taxon>Pseudomonadota</taxon>
        <taxon>Alphaproteobacteria</taxon>
        <taxon>Sphingomonadales</taxon>
        <taxon>Sphingomonadaceae</taxon>
        <taxon>Sphingomonas</taxon>
    </lineage>
</organism>
<evidence type="ECO:0000259" key="4">
    <source>
        <dbReference type="Pfam" id="PF00717"/>
    </source>
</evidence>
<gene>
    <name evidence="5" type="ORF">E5988_02745</name>
</gene>
<feature type="domain" description="Peptidase S24/S26A/S26B/S26C" evidence="4">
    <location>
        <begin position="84"/>
        <end position="199"/>
    </location>
</feature>
<keyword evidence="2" id="KW-0238">DNA-binding</keyword>
<dbReference type="Pfam" id="PF00717">
    <property type="entry name" value="Peptidase_S24"/>
    <property type="match status" value="1"/>
</dbReference>
<evidence type="ECO:0000256" key="3">
    <source>
        <dbReference type="ARBA" id="ARBA00023163"/>
    </source>
</evidence>
<evidence type="ECO:0000256" key="1">
    <source>
        <dbReference type="ARBA" id="ARBA00023015"/>
    </source>
</evidence>
<dbReference type="InterPro" id="IPR039418">
    <property type="entry name" value="LexA-like"/>
</dbReference>
<reference evidence="5 6" key="1">
    <citation type="submission" date="2019-04" db="EMBL/GenBank/DDBJ databases">
        <title>Microbes associate with the intestines of laboratory mice.</title>
        <authorList>
            <person name="Navarre W."/>
            <person name="Wong E."/>
            <person name="Huang K.C."/>
            <person name="Tropini C."/>
            <person name="Ng K."/>
            <person name="Yu B."/>
        </authorList>
    </citation>
    <scope>NUCLEOTIDE SEQUENCE [LARGE SCALE GENOMIC DNA]</scope>
    <source>
        <strain evidence="5 6">NM83_B4-11</strain>
    </source>
</reference>
<proteinExistence type="predicted"/>
<sequence>MADTVAQTVERLAAARGISLSELSRLLGRNLAYLQQFVRRGTPRRLAEADRRVLAQFFGVDETLLGGTAAPEAPLVSVPYLTVAASAGAGQATGEERAIRHEAFGARLLRDAGITPAAASLIDAVGDSMAPTILSGDRLLVDRSDVALASDAIFVVRRGGELLVKRVRRDGAGLTLLSDNPDYAPLSCARGEADVIGRVRLLLREP</sequence>
<dbReference type="SUPFAM" id="SSF51306">
    <property type="entry name" value="LexA/Signal peptidase"/>
    <property type="match status" value="1"/>
</dbReference>
<comment type="caution">
    <text evidence="5">The sequence shown here is derived from an EMBL/GenBank/DDBJ whole genome shotgun (WGS) entry which is preliminary data.</text>
</comment>
<evidence type="ECO:0000313" key="6">
    <source>
        <dbReference type="Proteomes" id="UP000308038"/>
    </source>
</evidence>
<evidence type="ECO:0000256" key="2">
    <source>
        <dbReference type="ARBA" id="ARBA00023125"/>
    </source>
</evidence>
<dbReference type="Proteomes" id="UP000308038">
    <property type="component" value="Unassembled WGS sequence"/>
</dbReference>
<keyword evidence="6" id="KW-1185">Reference proteome</keyword>
<name>A0ABY2QKA5_9SPHN</name>
<dbReference type="CDD" id="cd06529">
    <property type="entry name" value="S24_LexA-like"/>
    <property type="match status" value="1"/>
</dbReference>
<dbReference type="Gene3D" id="2.10.109.10">
    <property type="entry name" value="Umud Fragment, subunit A"/>
    <property type="match status" value="1"/>
</dbReference>
<dbReference type="PANTHER" id="PTHR40661:SF3">
    <property type="entry name" value="FELS-1 PROPHAGE TRANSCRIPTIONAL REGULATOR"/>
    <property type="match status" value="1"/>
</dbReference>
<evidence type="ECO:0000313" key="5">
    <source>
        <dbReference type="EMBL" id="THG41459.1"/>
    </source>
</evidence>
<dbReference type="PANTHER" id="PTHR40661">
    <property type="match status" value="1"/>
</dbReference>
<protein>
    <submittedName>
        <fullName evidence="5">S24 family peptidase</fullName>
    </submittedName>
</protein>
<dbReference type="InterPro" id="IPR015927">
    <property type="entry name" value="Peptidase_S24_S26A/B/C"/>
</dbReference>
<dbReference type="EMBL" id="SSTI01000002">
    <property type="protein sequence ID" value="THG41459.1"/>
    <property type="molecule type" value="Genomic_DNA"/>
</dbReference>
<dbReference type="InterPro" id="IPR036286">
    <property type="entry name" value="LexA/Signal_pep-like_sf"/>
</dbReference>
<accession>A0ABY2QKA5</accession>
<keyword evidence="1" id="KW-0805">Transcription regulation</keyword>
<dbReference type="RefSeq" id="WP_046409227.1">
    <property type="nucleotide sequence ID" value="NZ_SSTI01000002.1"/>
</dbReference>